<keyword evidence="3" id="KW-1185">Reference proteome</keyword>
<organism evidence="2 3">
    <name type="scientific">Mycena rosella</name>
    <name type="common">Pink bonnet</name>
    <name type="synonym">Agaricus rosellus</name>
    <dbReference type="NCBI Taxonomy" id="1033263"/>
    <lineage>
        <taxon>Eukaryota</taxon>
        <taxon>Fungi</taxon>
        <taxon>Dikarya</taxon>
        <taxon>Basidiomycota</taxon>
        <taxon>Agaricomycotina</taxon>
        <taxon>Agaricomycetes</taxon>
        <taxon>Agaricomycetidae</taxon>
        <taxon>Agaricales</taxon>
        <taxon>Marasmiineae</taxon>
        <taxon>Mycenaceae</taxon>
        <taxon>Mycena</taxon>
    </lineage>
</organism>
<dbReference type="AlphaFoldDB" id="A0AAD7CVP8"/>
<sequence>MVRMSHSTATCAVLTASEAHALLRDHCLHSTGEDRAPAQLPPACYRLGNDNTMQRTVHPISPAHARPNRNPPVPRREVLTIAEADALLRRHIFYSPDADRAPAQLPSAGYRIGNDNLMQREIHPLPPVTVVPVHRASDDHVRHTHRRHSYPPCPRRNSVPLW</sequence>
<gene>
    <name evidence="2" type="ORF">B0H17DRAFT_1210683</name>
</gene>
<protein>
    <submittedName>
        <fullName evidence="2">Uncharacterized protein</fullName>
    </submittedName>
</protein>
<feature type="region of interest" description="Disordered" evidence="1">
    <location>
        <begin position="138"/>
        <end position="162"/>
    </location>
</feature>
<evidence type="ECO:0000313" key="2">
    <source>
        <dbReference type="EMBL" id="KAJ7666362.1"/>
    </source>
</evidence>
<evidence type="ECO:0000256" key="1">
    <source>
        <dbReference type="SAM" id="MobiDB-lite"/>
    </source>
</evidence>
<reference evidence="2" key="1">
    <citation type="submission" date="2023-03" db="EMBL/GenBank/DDBJ databases">
        <title>Massive genome expansion in bonnet fungi (Mycena s.s.) driven by repeated elements and novel gene families across ecological guilds.</title>
        <authorList>
            <consortium name="Lawrence Berkeley National Laboratory"/>
            <person name="Harder C.B."/>
            <person name="Miyauchi S."/>
            <person name="Viragh M."/>
            <person name="Kuo A."/>
            <person name="Thoen E."/>
            <person name="Andreopoulos B."/>
            <person name="Lu D."/>
            <person name="Skrede I."/>
            <person name="Drula E."/>
            <person name="Henrissat B."/>
            <person name="Morin E."/>
            <person name="Kohler A."/>
            <person name="Barry K."/>
            <person name="LaButti K."/>
            <person name="Morin E."/>
            <person name="Salamov A."/>
            <person name="Lipzen A."/>
            <person name="Mereny Z."/>
            <person name="Hegedus B."/>
            <person name="Baldrian P."/>
            <person name="Stursova M."/>
            <person name="Weitz H."/>
            <person name="Taylor A."/>
            <person name="Grigoriev I.V."/>
            <person name="Nagy L.G."/>
            <person name="Martin F."/>
            <person name="Kauserud H."/>
        </authorList>
    </citation>
    <scope>NUCLEOTIDE SEQUENCE</scope>
    <source>
        <strain evidence="2">CBHHK067</strain>
    </source>
</reference>
<dbReference type="Proteomes" id="UP001221757">
    <property type="component" value="Unassembled WGS sequence"/>
</dbReference>
<comment type="caution">
    <text evidence="2">The sequence shown here is derived from an EMBL/GenBank/DDBJ whole genome shotgun (WGS) entry which is preliminary data.</text>
</comment>
<proteinExistence type="predicted"/>
<name>A0AAD7CVP8_MYCRO</name>
<evidence type="ECO:0000313" key="3">
    <source>
        <dbReference type="Proteomes" id="UP001221757"/>
    </source>
</evidence>
<dbReference type="EMBL" id="JARKIE010000210">
    <property type="protein sequence ID" value="KAJ7666362.1"/>
    <property type="molecule type" value="Genomic_DNA"/>
</dbReference>
<accession>A0AAD7CVP8</accession>